<evidence type="ECO:0000256" key="5">
    <source>
        <dbReference type="ARBA" id="ARBA00022723"/>
    </source>
</evidence>
<comment type="similarity">
    <text evidence="3 7">Belongs to the FPP/GGPP synthase family.</text>
</comment>
<reference evidence="8 9" key="1">
    <citation type="submission" date="2018-05" db="EMBL/GenBank/DDBJ databases">
        <title>Genomic Encyclopedia of Type Strains, Phase IV (KMG-IV): sequencing the most valuable type-strain genomes for metagenomic binning, comparative biology and taxonomic classification.</title>
        <authorList>
            <person name="Goeker M."/>
        </authorList>
    </citation>
    <scope>NUCLEOTIDE SEQUENCE [LARGE SCALE GENOMIC DNA]</scope>
    <source>
        <strain evidence="8 9">DSM 44717</strain>
    </source>
</reference>
<evidence type="ECO:0000256" key="3">
    <source>
        <dbReference type="ARBA" id="ARBA00006706"/>
    </source>
</evidence>
<keyword evidence="4 7" id="KW-0808">Transferase</keyword>
<evidence type="ECO:0000313" key="9">
    <source>
        <dbReference type="Proteomes" id="UP000246410"/>
    </source>
</evidence>
<keyword evidence="6" id="KW-0460">Magnesium</keyword>
<evidence type="ECO:0000256" key="7">
    <source>
        <dbReference type="RuleBase" id="RU004466"/>
    </source>
</evidence>
<dbReference type="SUPFAM" id="SSF48576">
    <property type="entry name" value="Terpenoid synthases"/>
    <property type="match status" value="1"/>
</dbReference>
<dbReference type="PROSITE" id="PS00444">
    <property type="entry name" value="POLYPRENYL_SYNTHASE_2"/>
    <property type="match status" value="1"/>
</dbReference>
<protein>
    <submittedName>
        <fullName evidence="8">Geranylgeranyl diphosphate synthase type I</fullName>
    </submittedName>
</protein>
<gene>
    <name evidence="8" type="ORF">DFR69_11464</name>
</gene>
<dbReference type="GO" id="GO:0008299">
    <property type="term" value="P:isoprenoid biosynthetic process"/>
    <property type="evidence" value="ECO:0007669"/>
    <property type="project" value="InterPro"/>
</dbReference>
<dbReference type="SFLD" id="SFLDG01017">
    <property type="entry name" value="Polyprenyl_Transferase_Like"/>
    <property type="match status" value="1"/>
</dbReference>
<dbReference type="PROSITE" id="PS00723">
    <property type="entry name" value="POLYPRENYL_SYNTHASE_1"/>
    <property type="match status" value="1"/>
</dbReference>
<dbReference type="SFLD" id="SFLDS00005">
    <property type="entry name" value="Isoprenoid_Synthase_Type_I"/>
    <property type="match status" value="1"/>
</dbReference>
<dbReference type="Gene3D" id="1.10.600.10">
    <property type="entry name" value="Farnesyl Diphosphate Synthase"/>
    <property type="match status" value="1"/>
</dbReference>
<proteinExistence type="inferred from homology"/>
<evidence type="ECO:0000256" key="6">
    <source>
        <dbReference type="ARBA" id="ARBA00022842"/>
    </source>
</evidence>
<dbReference type="PANTHER" id="PTHR12001:SF85">
    <property type="entry name" value="SHORT CHAIN ISOPRENYL DIPHOSPHATE SYNTHASE"/>
    <property type="match status" value="1"/>
</dbReference>
<dbReference type="EMBL" id="QGTL01000014">
    <property type="protein sequence ID" value="PWV70097.1"/>
    <property type="molecule type" value="Genomic_DNA"/>
</dbReference>
<evidence type="ECO:0000256" key="2">
    <source>
        <dbReference type="ARBA" id="ARBA00005128"/>
    </source>
</evidence>
<accession>A0A317N603</accession>
<comment type="pathway">
    <text evidence="2">Isoprenoid biosynthesis.</text>
</comment>
<keyword evidence="5" id="KW-0479">Metal-binding</keyword>
<sequence>MDTKVVVDEAADTPDVASVAPAMCAGRATPGSAYPATERRCLRHRARPGPSLAHFSHLEATLSAGIGTPLARSVHDTPAPVDLGALTPGTPAFVAAVERVLTDFFATRREIVDPLGPVFVDAADALEQFVLRGGKRTRPGFAWTGWLGAGGDPSGPDAAAVLTACSALELVQACALVHDDIIDSSRTRRGFPTVHVDFEDRHRAAGWPGDGAEYGAAVAILIGDLALAWADDLVHEAGLTPAALTRFAPVWARMRTEVLGGQLLDVNGEAGGDESVEAALRINRYKTAAYTIERPLHLGAALAGADEALVAALRTYGTDVGIAFQLRDDLLGVFGDPAVTGKPSGDDLREGKRTVLIAEALRRAEPPAAALIRDGLGTDLDDSAVDRLRALLTELGAVDDVERRITELTDAGLAAVAASSATPAAKELLHAMALAATRRAA</sequence>
<evidence type="ECO:0000256" key="4">
    <source>
        <dbReference type="ARBA" id="ARBA00022679"/>
    </source>
</evidence>
<dbReference type="Pfam" id="PF00348">
    <property type="entry name" value="polyprenyl_synt"/>
    <property type="match status" value="1"/>
</dbReference>
<dbReference type="PANTHER" id="PTHR12001">
    <property type="entry name" value="GERANYLGERANYL PYROPHOSPHATE SYNTHASE"/>
    <property type="match status" value="1"/>
</dbReference>
<keyword evidence="9" id="KW-1185">Reference proteome</keyword>
<dbReference type="InterPro" id="IPR008949">
    <property type="entry name" value="Isoprenoid_synthase_dom_sf"/>
</dbReference>
<dbReference type="GO" id="GO:0004659">
    <property type="term" value="F:prenyltransferase activity"/>
    <property type="evidence" value="ECO:0007669"/>
    <property type="project" value="InterPro"/>
</dbReference>
<dbReference type="CDD" id="cd00685">
    <property type="entry name" value="Trans_IPPS_HT"/>
    <property type="match status" value="1"/>
</dbReference>
<evidence type="ECO:0000256" key="1">
    <source>
        <dbReference type="ARBA" id="ARBA00001946"/>
    </source>
</evidence>
<comment type="caution">
    <text evidence="8">The sequence shown here is derived from an EMBL/GenBank/DDBJ whole genome shotgun (WGS) entry which is preliminary data.</text>
</comment>
<dbReference type="Proteomes" id="UP000246410">
    <property type="component" value="Unassembled WGS sequence"/>
</dbReference>
<evidence type="ECO:0000313" key="8">
    <source>
        <dbReference type="EMBL" id="PWV70097.1"/>
    </source>
</evidence>
<dbReference type="InterPro" id="IPR033749">
    <property type="entry name" value="Polyprenyl_synt_CS"/>
</dbReference>
<comment type="cofactor">
    <cofactor evidence="1">
        <name>Mg(2+)</name>
        <dbReference type="ChEBI" id="CHEBI:18420"/>
    </cofactor>
</comment>
<dbReference type="AlphaFoldDB" id="A0A317N603"/>
<dbReference type="InterPro" id="IPR000092">
    <property type="entry name" value="Polyprenyl_synt"/>
</dbReference>
<organism evidence="8 9">
    <name type="scientific">Nocardia neocaledoniensis</name>
    <dbReference type="NCBI Taxonomy" id="236511"/>
    <lineage>
        <taxon>Bacteria</taxon>
        <taxon>Bacillati</taxon>
        <taxon>Actinomycetota</taxon>
        <taxon>Actinomycetes</taxon>
        <taxon>Mycobacteriales</taxon>
        <taxon>Nocardiaceae</taxon>
        <taxon>Nocardia</taxon>
    </lineage>
</organism>
<name>A0A317N603_9NOCA</name>
<dbReference type="GO" id="GO:0046872">
    <property type="term" value="F:metal ion binding"/>
    <property type="evidence" value="ECO:0007669"/>
    <property type="project" value="UniProtKB-KW"/>
</dbReference>